<reference evidence="2 3" key="1">
    <citation type="submission" date="2023-08" db="EMBL/GenBank/DDBJ databases">
        <title>Functional and genomic diversity of the sorghum phyllosphere microbiome.</title>
        <authorList>
            <person name="Shade A."/>
        </authorList>
    </citation>
    <scope>NUCLEOTIDE SEQUENCE [LARGE SCALE GENOMIC DNA]</scope>
    <source>
        <strain evidence="2 3">SORGH_AS_0445</strain>
    </source>
</reference>
<evidence type="ECO:0000313" key="2">
    <source>
        <dbReference type="EMBL" id="MDR6142894.1"/>
    </source>
</evidence>
<proteinExistence type="predicted"/>
<feature type="transmembrane region" description="Helical" evidence="1">
    <location>
        <begin position="21"/>
        <end position="43"/>
    </location>
</feature>
<keyword evidence="1" id="KW-0812">Transmembrane</keyword>
<name>A0ABU1HUE2_9MICO</name>
<feature type="transmembrane region" description="Helical" evidence="1">
    <location>
        <begin position="49"/>
        <end position="70"/>
    </location>
</feature>
<accession>A0ABU1HUE2</accession>
<feature type="transmembrane region" description="Helical" evidence="1">
    <location>
        <begin position="90"/>
        <end position="115"/>
    </location>
</feature>
<sequence length="167" mass="18361">MTLRDTQKARPSQNSHAARQFFAGGAVLFFFALILTSLLASAYDGAASLLAYGLIAVLVAVVSMVVAFVIGLPLRMIDALRARWLANGELALAGAFIGITACFLLISFAPVRYVADDFGEYAVREPIGWLLFAAWALFAFSVAHFVWPRRWHRARRHERATDAARTS</sequence>
<keyword evidence="1" id="KW-1133">Transmembrane helix</keyword>
<comment type="caution">
    <text evidence="2">The sequence shown here is derived from an EMBL/GenBank/DDBJ whole genome shotgun (WGS) entry which is preliminary data.</text>
</comment>
<feature type="transmembrane region" description="Helical" evidence="1">
    <location>
        <begin position="127"/>
        <end position="147"/>
    </location>
</feature>
<protein>
    <submittedName>
        <fullName evidence="2">Sterol desaturase/sphingolipid hydroxylase (Fatty acid hydroxylase superfamily)</fullName>
    </submittedName>
</protein>
<keyword evidence="1" id="KW-0472">Membrane</keyword>
<evidence type="ECO:0000313" key="3">
    <source>
        <dbReference type="Proteomes" id="UP001249291"/>
    </source>
</evidence>
<gene>
    <name evidence="2" type="ORF">QE375_002448</name>
</gene>
<evidence type="ECO:0000256" key="1">
    <source>
        <dbReference type="SAM" id="Phobius"/>
    </source>
</evidence>
<organism evidence="2 3">
    <name type="scientific">Microbacterium foliorum</name>
    <dbReference type="NCBI Taxonomy" id="104336"/>
    <lineage>
        <taxon>Bacteria</taxon>
        <taxon>Bacillati</taxon>
        <taxon>Actinomycetota</taxon>
        <taxon>Actinomycetes</taxon>
        <taxon>Micrococcales</taxon>
        <taxon>Microbacteriaceae</taxon>
        <taxon>Microbacterium</taxon>
    </lineage>
</organism>
<dbReference type="Proteomes" id="UP001249291">
    <property type="component" value="Unassembled WGS sequence"/>
</dbReference>
<dbReference type="RefSeq" id="WP_309691425.1">
    <property type="nucleotide sequence ID" value="NZ_JAVIZQ010000001.1"/>
</dbReference>
<dbReference type="EMBL" id="JAVIZQ010000001">
    <property type="protein sequence ID" value="MDR6142894.1"/>
    <property type="molecule type" value="Genomic_DNA"/>
</dbReference>
<keyword evidence="3" id="KW-1185">Reference proteome</keyword>